<evidence type="ECO:0000313" key="2">
    <source>
        <dbReference type="Proteomes" id="UP000641588"/>
    </source>
</evidence>
<evidence type="ECO:0000313" key="1">
    <source>
        <dbReference type="EMBL" id="NOU96369.1"/>
    </source>
</evidence>
<accession>A0A972K163</accession>
<gene>
    <name evidence="1" type="ORF">GC093_24595</name>
</gene>
<dbReference type="Proteomes" id="UP000641588">
    <property type="component" value="Unassembled WGS sequence"/>
</dbReference>
<proteinExistence type="predicted"/>
<keyword evidence="2" id="KW-1185">Reference proteome</keyword>
<protein>
    <submittedName>
        <fullName evidence="1">Uncharacterized protein</fullName>
    </submittedName>
</protein>
<comment type="caution">
    <text evidence="1">The sequence shown here is derived from an EMBL/GenBank/DDBJ whole genome shotgun (WGS) entry which is preliminary data.</text>
</comment>
<name>A0A972K163_9BACL</name>
<dbReference type="RefSeq" id="WP_171654605.1">
    <property type="nucleotide sequence ID" value="NZ_WHOD01000097.1"/>
</dbReference>
<organism evidence="1 2">
    <name type="scientific">Paenibacillus foliorum</name>
    <dbReference type="NCBI Taxonomy" id="2654974"/>
    <lineage>
        <taxon>Bacteria</taxon>
        <taxon>Bacillati</taxon>
        <taxon>Bacillota</taxon>
        <taxon>Bacilli</taxon>
        <taxon>Bacillales</taxon>
        <taxon>Paenibacillaceae</taxon>
        <taxon>Paenibacillus</taxon>
    </lineage>
</organism>
<dbReference type="EMBL" id="WHOD01000097">
    <property type="protein sequence ID" value="NOU96369.1"/>
    <property type="molecule type" value="Genomic_DNA"/>
</dbReference>
<reference evidence="1" key="1">
    <citation type="submission" date="2019-10" db="EMBL/GenBank/DDBJ databases">
        <title>Description of Paenibacillus glebae sp. nov.</title>
        <authorList>
            <person name="Carlier A."/>
            <person name="Qi S."/>
        </authorList>
    </citation>
    <scope>NUCLEOTIDE SEQUENCE</scope>
    <source>
        <strain evidence="1">LMG 31456</strain>
    </source>
</reference>
<sequence>MTVLAQFLNASSVLLPGNTSVQLEIVNEELHKLILEELAPHYENVKAVIIDDYIKTLIMEQLKNDSVEIFRSMDQRGELSPLIKDFYRSSDRNLLGPHKMSRTCRYFIVLPDKLEPMKLTGTDSLRKWIHNGYIQRNERLALSPTGWVLHDELKNSVALRFFASFCPRVGLVVDADDMKIVGFDILNGRETYGVS</sequence>
<dbReference type="AlphaFoldDB" id="A0A972K163"/>